<sequence>MTETVSKHETDQVFKVLKSQKGNKVRTPKREKLSVERHADISSDCGGGIRHASTVTPKTQHGPVSLMAYTSVSTVHPSIETWAFTSLSFGNVPPYLLKFTFLISILLYEMLVRSTNLDSWQLTQLRTMKVGGNSSATEFFTKHGGGSLLTDSDTKKKYTSRAAELYKEELGRRVKEDTARYPKGIHVDGMSNAAAAAEVGANDKEDDFFESWSKPSTPKPSSASSTPARVATPPVLGRAASSTSTTSTTTTAASTTSTTSSASRTITSSARSSRLGTKPSATTSSNSLGATKKAKLGGLGAQKTKPVDFAAAERKAKEEEERIRQLGYDREREEKEEKARKEAEEKRKATEIGKLPSTSAAKTNTTTATAKAGAAPKTNAAFPRLGFGAMPGAGAAVAVAATSETTTSRGPVSDDSPTTARDRFGTQKAISSDMYFGRNAYDPDAVNEAQTRLQSFQGATSISSNQYFGREEEEEQNMLDRDGGLLGDGSLSGLESAARDAMTRFLANPDVQNVQENIRSGALKLSDYLAQMSMDR</sequence>
<feature type="compositionally biased region" description="Low complexity" evidence="5">
    <location>
        <begin position="238"/>
        <end position="274"/>
    </location>
</feature>
<feature type="compositionally biased region" description="Low complexity" evidence="5">
    <location>
        <begin position="356"/>
        <end position="372"/>
    </location>
</feature>
<feature type="region of interest" description="Disordered" evidence="5">
    <location>
        <begin position="464"/>
        <end position="491"/>
    </location>
</feature>
<evidence type="ECO:0000256" key="2">
    <source>
        <dbReference type="ARBA" id="ARBA00022723"/>
    </source>
</evidence>
<feature type="domain" description="Arf-GAP" evidence="6">
    <location>
        <begin position="112"/>
        <end position="170"/>
    </location>
</feature>
<dbReference type="GO" id="GO:0008270">
    <property type="term" value="F:zinc ion binding"/>
    <property type="evidence" value="ECO:0007669"/>
    <property type="project" value="UniProtKB-KW"/>
</dbReference>
<dbReference type="PANTHER" id="PTHR45686">
    <property type="entry name" value="ADP-RIBOSYLATION FACTOR GTPASE ACTIVATING PROTEIN 3, ISOFORM H-RELATED"/>
    <property type="match status" value="1"/>
</dbReference>
<dbReference type="Pfam" id="PF01412">
    <property type="entry name" value="ArfGap"/>
    <property type="match status" value="1"/>
</dbReference>
<dbReference type="SUPFAM" id="SSF57863">
    <property type="entry name" value="ArfGap/RecO-like zinc finger"/>
    <property type="match status" value="1"/>
</dbReference>
<evidence type="ECO:0000313" key="7">
    <source>
        <dbReference type="EMBL" id="KAF5360464.1"/>
    </source>
</evidence>
<accession>A0A8H5G8T7</accession>
<evidence type="ECO:0000256" key="1">
    <source>
        <dbReference type="ARBA" id="ARBA00022468"/>
    </source>
</evidence>
<reference evidence="7 8" key="1">
    <citation type="journal article" date="2020" name="ISME J.">
        <title>Uncovering the hidden diversity of litter-decomposition mechanisms in mushroom-forming fungi.</title>
        <authorList>
            <person name="Floudas D."/>
            <person name="Bentzer J."/>
            <person name="Ahren D."/>
            <person name="Johansson T."/>
            <person name="Persson P."/>
            <person name="Tunlid A."/>
        </authorList>
    </citation>
    <scope>NUCLEOTIDE SEQUENCE [LARGE SCALE GENOMIC DNA]</scope>
    <source>
        <strain evidence="7 8">CBS 146.42</strain>
    </source>
</reference>
<comment type="caution">
    <text evidence="7">The sequence shown here is derived from an EMBL/GenBank/DDBJ whole genome shotgun (WGS) entry which is preliminary data.</text>
</comment>
<dbReference type="PANTHER" id="PTHR45686:SF4">
    <property type="entry name" value="ADP-RIBOSYLATION FACTOR GTPASE ACTIVATING PROTEIN 3, ISOFORM H"/>
    <property type="match status" value="1"/>
</dbReference>
<dbReference type="Gene3D" id="1.10.220.150">
    <property type="entry name" value="Arf GTPase activating protein"/>
    <property type="match status" value="1"/>
</dbReference>
<dbReference type="OrthoDB" id="983479at2759"/>
<evidence type="ECO:0000313" key="8">
    <source>
        <dbReference type="Proteomes" id="UP000559027"/>
    </source>
</evidence>
<evidence type="ECO:0000256" key="3">
    <source>
        <dbReference type="ARBA" id="ARBA00022771"/>
    </source>
</evidence>
<evidence type="ECO:0000256" key="5">
    <source>
        <dbReference type="SAM" id="MobiDB-lite"/>
    </source>
</evidence>
<name>A0A8H5G8T7_9AGAR</name>
<organism evidence="7 8">
    <name type="scientific">Leucocoprinus leucothites</name>
    <dbReference type="NCBI Taxonomy" id="201217"/>
    <lineage>
        <taxon>Eukaryota</taxon>
        <taxon>Fungi</taxon>
        <taxon>Dikarya</taxon>
        <taxon>Basidiomycota</taxon>
        <taxon>Agaricomycotina</taxon>
        <taxon>Agaricomycetes</taxon>
        <taxon>Agaricomycetidae</taxon>
        <taxon>Agaricales</taxon>
        <taxon>Agaricineae</taxon>
        <taxon>Agaricaceae</taxon>
        <taxon>Leucocoprinus</taxon>
    </lineage>
</organism>
<dbReference type="GO" id="GO:0000139">
    <property type="term" value="C:Golgi membrane"/>
    <property type="evidence" value="ECO:0007669"/>
    <property type="project" value="GOC"/>
</dbReference>
<dbReference type="InterPro" id="IPR038508">
    <property type="entry name" value="ArfGAP_dom_sf"/>
</dbReference>
<evidence type="ECO:0000259" key="6">
    <source>
        <dbReference type="Pfam" id="PF01412"/>
    </source>
</evidence>
<dbReference type="EMBL" id="JAACJO010000003">
    <property type="protein sequence ID" value="KAF5360464.1"/>
    <property type="molecule type" value="Genomic_DNA"/>
</dbReference>
<keyword evidence="1" id="KW-0343">GTPase activation</keyword>
<feature type="compositionally biased region" description="Basic and acidic residues" evidence="5">
    <location>
        <begin position="311"/>
        <end position="351"/>
    </location>
</feature>
<keyword evidence="4" id="KW-0862">Zinc</keyword>
<proteinExistence type="predicted"/>
<feature type="region of interest" description="Disordered" evidence="5">
    <location>
        <begin position="206"/>
        <end position="372"/>
    </location>
</feature>
<evidence type="ECO:0000256" key="4">
    <source>
        <dbReference type="ARBA" id="ARBA00022833"/>
    </source>
</evidence>
<protein>
    <recommendedName>
        <fullName evidence="6">Arf-GAP domain-containing protein</fullName>
    </recommendedName>
</protein>
<dbReference type="Proteomes" id="UP000559027">
    <property type="component" value="Unassembled WGS sequence"/>
</dbReference>
<dbReference type="AlphaFoldDB" id="A0A8H5G8T7"/>
<dbReference type="GO" id="GO:0005096">
    <property type="term" value="F:GTPase activator activity"/>
    <property type="evidence" value="ECO:0007669"/>
    <property type="project" value="UniProtKB-KW"/>
</dbReference>
<keyword evidence="2" id="KW-0479">Metal-binding</keyword>
<dbReference type="InterPro" id="IPR037278">
    <property type="entry name" value="ARFGAP/RecO"/>
</dbReference>
<dbReference type="GO" id="GO:0048205">
    <property type="term" value="P:COPI coating of Golgi vesicle"/>
    <property type="evidence" value="ECO:0007669"/>
    <property type="project" value="TreeGrafter"/>
</dbReference>
<keyword evidence="3" id="KW-0863">Zinc-finger</keyword>
<dbReference type="InterPro" id="IPR001164">
    <property type="entry name" value="ArfGAP_dom"/>
</dbReference>
<feature type="compositionally biased region" description="Low complexity" evidence="5">
    <location>
        <begin position="213"/>
        <end position="228"/>
    </location>
</feature>
<gene>
    <name evidence="7" type="ORF">D9756_004544</name>
</gene>
<keyword evidence="8" id="KW-1185">Reference proteome</keyword>